<dbReference type="PANTHER" id="PTHR12645:SF0">
    <property type="entry name" value="FAD-LINKED SULFHYDRYL OXIDASE ALR"/>
    <property type="match status" value="1"/>
</dbReference>
<evidence type="ECO:0000256" key="3">
    <source>
        <dbReference type="ARBA" id="ARBA00022630"/>
    </source>
</evidence>
<dbReference type="GO" id="GO:0050660">
    <property type="term" value="F:flavin adenine dinucleotide binding"/>
    <property type="evidence" value="ECO:0007669"/>
    <property type="project" value="TreeGrafter"/>
</dbReference>
<dbReference type="Proteomes" id="UP000694846">
    <property type="component" value="Unplaced"/>
</dbReference>
<evidence type="ECO:0000313" key="12">
    <source>
        <dbReference type="RefSeq" id="XP_025424948.1"/>
    </source>
</evidence>
<dbReference type="AlphaFoldDB" id="A0A8B8GPF1"/>
<evidence type="ECO:0000313" key="11">
    <source>
        <dbReference type="Proteomes" id="UP000694846"/>
    </source>
</evidence>
<keyword evidence="6" id="KW-0496">Mitochondrion</keyword>
<dbReference type="RefSeq" id="XP_025424948.1">
    <property type="nucleotide sequence ID" value="XM_025569163.1"/>
</dbReference>
<dbReference type="SUPFAM" id="SSF69000">
    <property type="entry name" value="FAD-dependent thiol oxidase"/>
    <property type="match status" value="1"/>
</dbReference>
<dbReference type="PANTHER" id="PTHR12645">
    <property type="entry name" value="ALR/ERV"/>
    <property type="match status" value="1"/>
</dbReference>
<evidence type="ECO:0000259" key="10">
    <source>
        <dbReference type="PROSITE" id="PS51324"/>
    </source>
</evidence>
<dbReference type="GO" id="GO:0005758">
    <property type="term" value="C:mitochondrial intermembrane space"/>
    <property type="evidence" value="ECO:0007669"/>
    <property type="project" value="UniProtKB-SubCell"/>
</dbReference>
<evidence type="ECO:0000256" key="4">
    <source>
        <dbReference type="ARBA" id="ARBA00022827"/>
    </source>
</evidence>
<proteinExistence type="predicted"/>
<comment type="subcellular location">
    <subcellularLocation>
        <location evidence="2">Mitochondrion intermembrane space</location>
    </subcellularLocation>
</comment>
<dbReference type="EC" id="1.8.3.2" evidence="9"/>
<reference evidence="12" key="1">
    <citation type="submission" date="2025-08" db="UniProtKB">
        <authorList>
            <consortium name="RefSeq"/>
        </authorList>
    </citation>
    <scope>IDENTIFICATION</scope>
    <source>
        <tissue evidence="12">Whole body</tissue>
    </source>
</reference>
<keyword evidence="3 9" id="KW-0285">Flavoprotein</keyword>
<comment type="cofactor">
    <cofactor evidence="1 9">
        <name>FAD</name>
        <dbReference type="ChEBI" id="CHEBI:57692"/>
    </cofactor>
</comment>
<dbReference type="InterPro" id="IPR039799">
    <property type="entry name" value="ALR/ERV"/>
</dbReference>
<dbReference type="Pfam" id="PF04777">
    <property type="entry name" value="Evr1_Alr"/>
    <property type="match status" value="1"/>
</dbReference>
<dbReference type="FunFam" id="1.20.120.310:FF:000003">
    <property type="entry name" value="Sulfhydryl oxidase"/>
    <property type="match status" value="1"/>
</dbReference>
<dbReference type="GO" id="GO:0016971">
    <property type="term" value="F:flavin-dependent sulfhydryl oxidase activity"/>
    <property type="evidence" value="ECO:0007669"/>
    <property type="project" value="InterPro"/>
</dbReference>
<dbReference type="Gene3D" id="1.20.120.310">
    <property type="entry name" value="ERV/ALR sulfhydryl oxidase domain"/>
    <property type="match status" value="1"/>
</dbReference>
<keyword evidence="7" id="KW-1015">Disulfide bond</keyword>
<sequence>MGENCPLDRDKLGYHTWSLIHTMVAYYPDEPTPQHRAQITEFLKLLGDLYPCRACGEDFSRLLNTWPPITDSQSTLSHWLCLIHNEVNKKTNKPIFDCSLVDERWKYGWKDGSCDY</sequence>
<evidence type="ECO:0000256" key="5">
    <source>
        <dbReference type="ARBA" id="ARBA00023002"/>
    </source>
</evidence>
<evidence type="ECO:0000256" key="1">
    <source>
        <dbReference type="ARBA" id="ARBA00001974"/>
    </source>
</evidence>
<organism evidence="11 12">
    <name type="scientific">Sipha flava</name>
    <name type="common">yellow sugarcane aphid</name>
    <dbReference type="NCBI Taxonomy" id="143950"/>
    <lineage>
        <taxon>Eukaryota</taxon>
        <taxon>Metazoa</taxon>
        <taxon>Ecdysozoa</taxon>
        <taxon>Arthropoda</taxon>
        <taxon>Hexapoda</taxon>
        <taxon>Insecta</taxon>
        <taxon>Pterygota</taxon>
        <taxon>Neoptera</taxon>
        <taxon>Paraneoptera</taxon>
        <taxon>Hemiptera</taxon>
        <taxon>Sternorrhyncha</taxon>
        <taxon>Aphidomorpha</taxon>
        <taxon>Aphidoidea</taxon>
        <taxon>Aphididae</taxon>
        <taxon>Sipha</taxon>
    </lineage>
</organism>
<dbReference type="PROSITE" id="PS51324">
    <property type="entry name" value="ERV_ALR"/>
    <property type="match status" value="1"/>
</dbReference>
<dbReference type="GeneID" id="112693903"/>
<keyword evidence="11" id="KW-1185">Reference proteome</keyword>
<evidence type="ECO:0000256" key="7">
    <source>
        <dbReference type="ARBA" id="ARBA00023157"/>
    </source>
</evidence>
<feature type="domain" description="ERV/ALR sulfhydryl oxidase" evidence="10">
    <location>
        <begin position="5"/>
        <end position="105"/>
    </location>
</feature>
<accession>A0A8B8GPF1</accession>
<evidence type="ECO:0000256" key="8">
    <source>
        <dbReference type="ARBA" id="ARBA00048864"/>
    </source>
</evidence>
<dbReference type="InterPro" id="IPR017905">
    <property type="entry name" value="ERV/ALR_sulphydryl_oxidase"/>
</dbReference>
<evidence type="ECO:0000256" key="2">
    <source>
        <dbReference type="ARBA" id="ARBA00004569"/>
    </source>
</evidence>
<comment type="catalytic activity">
    <reaction evidence="8 9">
        <text>2 R'C(R)SH + O2 = R'C(R)S-S(R)CR' + H2O2</text>
        <dbReference type="Rhea" id="RHEA:17357"/>
        <dbReference type="ChEBI" id="CHEBI:15379"/>
        <dbReference type="ChEBI" id="CHEBI:16240"/>
        <dbReference type="ChEBI" id="CHEBI:16520"/>
        <dbReference type="ChEBI" id="CHEBI:17412"/>
        <dbReference type="EC" id="1.8.3.2"/>
    </reaction>
</comment>
<name>A0A8B8GPF1_9HEMI</name>
<keyword evidence="5 9" id="KW-0560">Oxidoreductase</keyword>
<protein>
    <recommendedName>
        <fullName evidence="9">Sulfhydryl oxidase</fullName>
        <ecNumber evidence="9">1.8.3.2</ecNumber>
    </recommendedName>
</protein>
<dbReference type="OrthoDB" id="17199at2759"/>
<gene>
    <name evidence="12" type="primary">LOC112693903</name>
</gene>
<dbReference type="InterPro" id="IPR036774">
    <property type="entry name" value="ERV/ALR_sulphydryl_oxid_sf"/>
</dbReference>
<keyword evidence="4 9" id="KW-0274">FAD</keyword>
<evidence type="ECO:0000256" key="6">
    <source>
        <dbReference type="ARBA" id="ARBA00023128"/>
    </source>
</evidence>
<evidence type="ECO:0000256" key="9">
    <source>
        <dbReference type="RuleBase" id="RU371123"/>
    </source>
</evidence>